<evidence type="ECO:0000256" key="1">
    <source>
        <dbReference type="ARBA" id="ARBA00023002"/>
    </source>
</evidence>
<evidence type="ECO:0000313" key="5">
    <source>
        <dbReference type="Proteomes" id="UP000242875"/>
    </source>
</evidence>
<dbReference type="OrthoDB" id="272271at2759"/>
<keyword evidence="1" id="KW-0560">Oxidoreductase</keyword>
<keyword evidence="5" id="KW-1185">Reference proteome</keyword>
<dbReference type="PANTHER" id="PTHR10696:SF56">
    <property type="entry name" value="TAUD_TFDA-LIKE DOMAIN-CONTAINING PROTEIN"/>
    <property type="match status" value="1"/>
</dbReference>
<dbReference type="AlphaFoldDB" id="A0A261XXG8"/>
<reference evidence="4 5" key="1">
    <citation type="journal article" date="2017" name="Mycologia">
        <title>Bifiguratus adelaidae, gen. et sp. nov., a new member of Mucoromycotina in endophytic and soil-dwelling habitats.</title>
        <authorList>
            <person name="Torres-Cruz T.J."/>
            <person name="Billingsley Tobias T.L."/>
            <person name="Almatruk M."/>
            <person name="Hesse C."/>
            <person name="Kuske C.R."/>
            <person name="Desiro A."/>
            <person name="Benucci G.M."/>
            <person name="Bonito G."/>
            <person name="Stajich J.E."/>
            <person name="Dunlap C."/>
            <person name="Arnold A.E."/>
            <person name="Porras-Alfaro A."/>
        </authorList>
    </citation>
    <scope>NUCLEOTIDE SEQUENCE [LARGE SCALE GENOMIC DNA]</scope>
    <source>
        <strain evidence="4 5">AZ0501</strain>
    </source>
</reference>
<comment type="caution">
    <text evidence="4">The sequence shown here is derived from an EMBL/GenBank/DDBJ whole genome shotgun (WGS) entry which is preliminary data.</text>
</comment>
<dbReference type="Proteomes" id="UP000242875">
    <property type="component" value="Unassembled WGS sequence"/>
</dbReference>
<dbReference type="InterPro" id="IPR050411">
    <property type="entry name" value="AlphaKG_dependent_hydroxylases"/>
</dbReference>
<dbReference type="InterPro" id="IPR042098">
    <property type="entry name" value="TauD-like_sf"/>
</dbReference>
<organism evidence="4 5">
    <name type="scientific">Bifiguratus adelaidae</name>
    <dbReference type="NCBI Taxonomy" id="1938954"/>
    <lineage>
        <taxon>Eukaryota</taxon>
        <taxon>Fungi</taxon>
        <taxon>Fungi incertae sedis</taxon>
        <taxon>Mucoromycota</taxon>
        <taxon>Mucoromycotina</taxon>
        <taxon>Endogonomycetes</taxon>
        <taxon>Endogonales</taxon>
        <taxon>Endogonales incertae sedis</taxon>
        <taxon>Bifiguratus</taxon>
    </lineage>
</organism>
<proteinExistence type="predicted"/>
<protein>
    <recommendedName>
        <fullName evidence="3">TauD/TfdA-like domain-containing protein</fullName>
    </recommendedName>
</protein>
<dbReference type="Pfam" id="PF02668">
    <property type="entry name" value="TauD"/>
    <property type="match status" value="1"/>
</dbReference>
<sequence>MPAEVLPQQDQSWRFFDVHAENAPTSEAFPAKIEGPSVWYGPDLAANPDRWLTRFMPEQLEEIEGALKVYKASGEPLIKITRELFPLPTVSKLLGEHKDELLNGQGVTLLRGLPIHKYTREDQIAIFMGLGSYLGHRIPQNGKGHVLGHVKDLTNTQFEGKYNPEDPTTRIYATRKAQPFHVDGTDIVGLLCLQVAQEGGESSVISSHTVYNELNATRPDLADELKKAWFWDRKNEHPPDQPGYIQAPILVYHKGHLITFFSPHFLETIDRFPELPPLTDKQREALKYMQDLAKKHALNMWLEPGDIQWVHNHQILHARGEYTDSEAKRRHLLRLWLRVDEGGWEKPFGDKNSKITTDYNKLSADRVPLEAE</sequence>
<accession>A0A261XXG8</accession>
<evidence type="ECO:0000256" key="2">
    <source>
        <dbReference type="ARBA" id="ARBA00023194"/>
    </source>
</evidence>
<dbReference type="GO" id="GO:0017000">
    <property type="term" value="P:antibiotic biosynthetic process"/>
    <property type="evidence" value="ECO:0007669"/>
    <property type="project" value="UniProtKB-KW"/>
</dbReference>
<keyword evidence="2" id="KW-0045">Antibiotic biosynthesis</keyword>
<dbReference type="Gene3D" id="3.60.130.10">
    <property type="entry name" value="Clavaminate synthase-like"/>
    <property type="match status" value="1"/>
</dbReference>
<evidence type="ECO:0000259" key="3">
    <source>
        <dbReference type="Pfam" id="PF02668"/>
    </source>
</evidence>
<dbReference type="PANTHER" id="PTHR10696">
    <property type="entry name" value="GAMMA-BUTYROBETAINE HYDROXYLASE-RELATED"/>
    <property type="match status" value="1"/>
</dbReference>
<gene>
    <name evidence="4" type="ORF">BZG36_03785</name>
</gene>
<dbReference type="GO" id="GO:0016491">
    <property type="term" value="F:oxidoreductase activity"/>
    <property type="evidence" value="ECO:0007669"/>
    <property type="project" value="UniProtKB-KW"/>
</dbReference>
<name>A0A261XXG8_9FUNG</name>
<feature type="domain" description="TauD/TfdA-like" evidence="3">
    <location>
        <begin position="80"/>
        <end position="336"/>
    </location>
</feature>
<evidence type="ECO:0000313" key="4">
    <source>
        <dbReference type="EMBL" id="OZJ03065.1"/>
    </source>
</evidence>
<dbReference type="EMBL" id="MVBO01000107">
    <property type="protein sequence ID" value="OZJ03065.1"/>
    <property type="molecule type" value="Genomic_DNA"/>
</dbReference>
<dbReference type="SUPFAM" id="SSF51197">
    <property type="entry name" value="Clavaminate synthase-like"/>
    <property type="match status" value="1"/>
</dbReference>
<dbReference type="InterPro" id="IPR003819">
    <property type="entry name" value="TauD/TfdA-like"/>
</dbReference>